<dbReference type="AlphaFoldDB" id="A0A1C0TQP3"/>
<name>A0A1C0TQP3_9GAMM</name>
<protein>
    <submittedName>
        <fullName evidence="1">Uncharacterized protein</fullName>
    </submittedName>
</protein>
<organism evidence="1 2">
    <name type="scientific">Pseudoalteromonas luteoviolacea</name>
    <dbReference type="NCBI Taxonomy" id="43657"/>
    <lineage>
        <taxon>Bacteria</taxon>
        <taxon>Pseudomonadati</taxon>
        <taxon>Pseudomonadota</taxon>
        <taxon>Gammaproteobacteria</taxon>
        <taxon>Alteromonadales</taxon>
        <taxon>Pseudoalteromonadaceae</taxon>
        <taxon>Pseudoalteromonas</taxon>
    </lineage>
</organism>
<gene>
    <name evidence="1" type="ORF">A7985_11635</name>
</gene>
<dbReference type="RefSeq" id="WP_065790639.1">
    <property type="nucleotide sequence ID" value="NZ_MAUJ01000003.1"/>
</dbReference>
<dbReference type="EMBL" id="MAUJ01000003">
    <property type="protein sequence ID" value="OCQ21271.1"/>
    <property type="molecule type" value="Genomic_DNA"/>
</dbReference>
<evidence type="ECO:0000313" key="1">
    <source>
        <dbReference type="EMBL" id="OCQ21271.1"/>
    </source>
</evidence>
<accession>A0A1C0TQP3</accession>
<comment type="caution">
    <text evidence="1">The sequence shown here is derived from an EMBL/GenBank/DDBJ whole genome shotgun (WGS) entry which is preliminary data.</text>
</comment>
<reference evidence="2" key="1">
    <citation type="submission" date="2016-07" db="EMBL/GenBank/DDBJ databases">
        <authorList>
            <person name="Florea S."/>
            <person name="Webb J.S."/>
            <person name="Jaromczyk J."/>
            <person name="Schardl C.L."/>
        </authorList>
    </citation>
    <scope>NUCLEOTIDE SEQUENCE [LARGE SCALE GENOMIC DNA]</scope>
    <source>
        <strain evidence="2">IPB1</strain>
    </source>
</reference>
<dbReference type="Proteomes" id="UP000093366">
    <property type="component" value="Unassembled WGS sequence"/>
</dbReference>
<proteinExistence type="predicted"/>
<evidence type="ECO:0000313" key="2">
    <source>
        <dbReference type="Proteomes" id="UP000093366"/>
    </source>
</evidence>
<sequence length="153" mass="17671">MGQVWTEVQKDSYCEKYFKKIESLTGLQDIIGMVKDVFQSKMPIPNHLILNISFHFETSLIYIYLCDQSDLQEEVGVQVILQVTPFFSHFDEIKDSYDTDPKFNEAATKELILKYRALFDNSCIAELSSLGLDIKFFNYGWDCSTGSVTYTEN</sequence>
<dbReference type="OrthoDB" id="6295067at2"/>